<keyword evidence="3" id="KW-0862">Zinc</keyword>
<dbReference type="PROSITE" id="PS50865">
    <property type="entry name" value="ZF_MYND_2"/>
    <property type="match status" value="1"/>
</dbReference>
<dbReference type="InterPro" id="IPR002893">
    <property type="entry name" value="Znf_MYND"/>
</dbReference>
<dbReference type="GO" id="GO:0005634">
    <property type="term" value="C:nucleus"/>
    <property type="evidence" value="ECO:0007669"/>
    <property type="project" value="TreeGrafter"/>
</dbReference>
<feature type="domain" description="MYND-type" evidence="5">
    <location>
        <begin position="1136"/>
        <end position="1178"/>
    </location>
</feature>
<dbReference type="GO" id="GO:0008270">
    <property type="term" value="F:zinc ion binding"/>
    <property type="evidence" value="ECO:0007669"/>
    <property type="project" value="UniProtKB-KW"/>
</dbReference>
<dbReference type="Proteomes" id="UP000800200">
    <property type="component" value="Unassembled WGS sequence"/>
</dbReference>
<dbReference type="OrthoDB" id="432970at2759"/>
<evidence type="ECO:0000313" key="7">
    <source>
        <dbReference type="Proteomes" id="UP000800200"/>
    </source>
</evidence>
<dbReference type="EMBL" id="ML994712">
    <property type="protein sequence ID" value="KAF2176239.1"/>
    <property type="molecule type" value="Genomic_DNA"/>
</dbReference>
<proteinExistence type="predicted"/>
<keyword evidence="7" id="KW-1185">Reference proteome</keyword>
<evidence type="ECO:0000256" key="1">
    <source>
        <dbReference type="ARBA" id="ARBA00022723"/>
    </source>
</evidence>
<gene>
    <name evidence="6" type="ORF">K469DRAFT_607801</name>
</gene>
<reference evidence="6" key="1">
    <citation type="journal article" date="2020" name="Stud. Mycol.">
        <title>101 Dothideomycetes genomes: a test case for predicting lifestyles and emergence of pathogens.</title>
        <authorList>
            <person name="Haridas S."/>
            <person name="Albert R."/>
            <person name="Binder M."/>
            <person name="Bloem J."/>
            <person name="Labutti K."/>
            <person name="Salamov A."/>
            <person name="Andreopoulos B."/>
            <person name="Baker S."/>
            <person name="Barry K."/>
            <person name="Bills G."/>
            <person name="Bluhm B."/>
            <person name="Cannon C."/>
            <person name="Castanera R."/>
            <person name="Culley D."/>
            <person name="Daum C."/>
            <person name="Ezra D."/>
            <person name="Gonzalez J."/>
            <person name="Henrissat B."/>
            <person name="Kuo A."/>
            <person name="Liang C."/>
            <person name="Lipzen A."/>
            <person name="Lutzoni F."/>
            <person name="Magnuson J."/>
            <person name="Mondo S."/>
            <person name="Nolan M."/>
            <person name="Ohm R."/>
            <person name="Pangilinan J."/>
            <person name="Park H.-J."/>
            <person name="Ramirez L."/>
            <person name="Alfaro M."/>
            <person name="Sun H."/>
            <person name="Tritt A."/>
            <person name="Yoshinaga Y."/>
            <person name="Zwiers L.-H."/>
            <person name="Turgeon B."/>
            <person name="Goodwin S."/>
            <person name="Spatafora J."/>
            <person name="Crous P."/>
            <person name="Grigoriev I."/>
        </authorList>
    </citation>
    <scope>NUCLEOTIDE SEQUENCE</scope>
    <source>
        <strain evidence="6">CBS 207.26</strain>
    </source>
</reference>
<keyword evidence="2 4" id="KW-0863">Zinc-finger</keyword>
<dbReference type="GO" id="GO:0000981">
    <property type="term" value="F:DNA-binding transcription factor activity, RNA polymerase II-specific"/>
    <property type="evidence" value="ECO:0007669"/>
    <property type="project" value="TreeGrafter"/>
</dbReference>
<dbReference type="Pfam" id="PF14737">
    <property type="entry name" value="DUF4470"/>
    <property type="match status" value="1"/>
</dbReference>
<name>A0A6A6DDD0_9PEZI</name>
<evidence type="ECO:0000259" key="5">
    <source>
        <dbReference type="PROSITE" id="PS50865"/>
    </source>
</evidence>
<dbReference type="PANTHER" id="PTHR10237">
    <property type="entry name" value="DEFORMED EPIDERMAL AUTOREGULATORY FACTOR 1 HOMOLOG SUPPRESSIN"/>
    <property type="match status" value="1"/>
</dbReference>
<dbReference type="InterPro" id="IPR027974">
    <property type="entry name" value="DUF4470"/>
</dbReference>
<keyword evidence="1" id="KW-0479">Metal-binding</keyword>
<dbReference type="Gene3D" id="6.10.140.2220">
    <property type="match status" value="1"/>
</dbReference>
<dbReference type="AlphaFoldDB" id="A0A6A6DDD0"/>
<evidence type="ECO:0000256" key="3">
    <source>
        <dbReference type="ARBA" id="ARBA00022833"/>
    </source>
</evidence>
<organism evidence="6 7">
    <name type="scientific">Zopfia rhizophila CBS 207.26</name>
    <dbReference type="NCBI Taxonomy" id="1314779"/>
    <lineage>
        <taxon>Eukaryota</taxon>
        <taxon>Fungi</taxon>
        <taxon>Dikarya</taxon>
        <taxon>Ascomycota</taxon>
        <taxon>Pezizomycotina</taxon>
        <taxon>Dothideomycetes</taxon>
        <taxon>Dothideomycetes incertae sedis</taxon>
        <taxon>Zopfiaceae</taxon>
        <taxon>Zopfia</taxon>
    </lineage>
</organism>
<dbReference type="SUPFAM" id="SSF144232">
    <property type="entry name" value="HIT/MYND zinc finger-like"/>
    <property type="match status" value="1"/>
</dbReference>
<dbReference type="InterPro" id="IPR024119">
    <property type="entry name" value="TF_DEAF-1"/>
</dbReference>
<dbReference type="PANTHER" id="PTHR10237:SF14">
    <property type="entry name" value="MYND-TYPE DOMAIN-CONTAINING PROTEIN"/>
    <property type="match status" value="1"/>
</dbReference>
<dbReference type="PROSITE" id="PS01360">
    <property type="entry name" value="ZF_MYND_1"/>
    <property type="match status" value="1"/>
</dbReference>
<dbReference type="Pfam" id="PF01753">
    <property type="entry name" value="zf-MYND"/>
    <property type="match status" value="1"/>
</dbReference>
<protein>
    <recommendedName>
        <fullName evidence="5">MYND-type domain-containing protein</fullName>
    </recommendedName>
</protein>
<sequence length="1184" mass="131967">MFGPVYLDILTFFYPIGNTPAVCLTRDLPREGQGNILLLGCGDVRNILFTLYSEQSTSRNILLFSLALADTDGANHQIIWNIYYHLYLDEESLRVLNNQARELVSLSTSMREWHSTTYGRMLRFCDSSTFARVRALWKSYDMLDLEQEKRVAFNRLLEANIQRAKAVKAHYVGDGYVTTGTRSAAPLGVAFAAIAHQSYQHYWNHGSTSLEPGVLAETIHPNPLFAYHGTDLSTLHYGTDPLLGFHLATAFAPLANDSPFALGLSEKTPLVKVVEAARLQFRAWCNSLRLSFAKALTIRFFAGDAIAFAHALRHIGVTGDNQSTNIYQDAYHLQPIKLDGEDYSSTKKAPLSFTVIDTSNLIDHLGAVNLLSAASPLLKNDLSSSLYTESLVKRESNYQAYIECLLCGDFSTMSLLLDLFPVEYWTNASSSSTADDVMFDTVLRLTGADKDGQMRVRLTWKRSIPLRDSNVVTIDRRLQFDEIGLAHVLHNVYQNMFQHEDMLSFFSDLNMLKIKKSSILHYHRGSFGIFLRLVQSRVVVDWHKLMVKTLQLIETDSTIMMGHSYIQELYLCLHVLDLYSVETFSRTNLVRPPDASGIGGWEGLPEVVCITMKIPRKALVALTGPKPTDIGTPIAHCLVQSSPKSEVGRWQNLFSAVQIIFGKITTSGTRNSNDFALQITEDELRWKGNSPLVVSFNAPSWFLLLEPRTAIVAFGLQSTPYSSTKFMSSLGVEMNVYETTLGNEEDVYVTRYSPNLTGITSVHGFSGGERKPRELSNEEIKIAMTANVMRSNGQITSFTGRIDLLSDTLKEILRSGCAVKTTQTAPCEFTVSFKDGKTHMLLQFPAPVARNESRIRTARKSSYVEVEAPIHANAWITFPAFISSRLWDKTKTALSNMHGLSMDMLPVLDTTRHSQLQWLITHASGMFSARERRLREQSVLAMSGSRMDARVSFKDSLFSLFMHFTGLQGEQSRVFGLNDPAGGGVHILIFASCIRLDVGSQTVVLDTAVLPLTKSLVPRIERFLAAISNRKLCSIRVDGEELKVWRQVLPTFAERCRSWQHRSSCDHAGVTSQLTGDTNDVFCSCGHGVLPERFITGIPNWSDVARYTTRAAISPIFSVPVVDPPFDSRPSPSEGCRTCGKVKAANGGSLSKCGACHNAKYCSSDCQRADWKYHKGCCSKMKDS</sequence>
<evidence type="ECO:0000256" key="2">
    <source>
        <dbReference type="ARBA" id="ARBA00022771"/>
    </source>
</evidence>
<evidence type="ECO:0000313" key="6">
    <source>
        <dbReference type="EMBL" id="KAF2176239.1"/>
    </source>
</evidence>
<evidence type="ECO:0000256" key="4">
    <source>
        <dbReference type="PROSITE-ProRule" id="PRU00134"/>
    </source>
</evidence>
<accession>A0A6A6DDD0</accession>